<evidence type="ECO:0000313" key="2">
    <source>
        <dbReference type="Proteomes" id="UP000225722"/>
    </source>
</evidence>
<gene>
    <name evidence="1" type="ORF">2AV2_151</name>
</gene>
<proteinExistence type="predicted"/>
<sequence>MKATKIIVSVIENDVAGFTEEPKSDEGYTFQHGNLRMV</sequence>
<reference evidence="2" key="1">
    <citation type="submission" date="2015-12" db="EMBL/GenBank/DDBJ databases">
        <authorList>
            <person name="Sencilo A."/>
            <person name="Bamford D.H."/>
            <person name="Roine E."/>
        </authorList>
    </citation>
    <scope>NUCLEOTIDE SEQUENCE [LARGE SCALE GENOMIC DNA]</scope>
</reference>
<dbReference type="EMBL" id="KU230356">
    <property type="protein sequence ID" value="ALY07603.1"/>
    <property type="molecule type" value="Genomic_DNA"/>
</dbReference>
<name>A0A1L2BX48_9CAUD</name>
<protein>
    <submittedName>
        <fullName evidence="1">Uncharacterized protein</fullName>
    </submittedName>
</protein>
<organism evidence="1 2">
    <name type="scientific">Nodularia phage vB_NpeS-2AV2</name>
    <dbReference type="NCBI Taxonomy" id="1777122"/>
    <lineage>
        <taxon>Viruses</taxon>
        <taxon>Duplodnaviria</taxon>
        <taxon>Heunggongvirae</taxon>
        <taxon>Uroviricota</taxon>
        <taxon>Caudoviricetes</taxon>
        <taxon>Ravarandavirus</taxon>
        <taxon>Ravarandavirus rv2AV2</taxon>
    </lineage>
</organism>
<accession>A0A1L2BX48</accession>
<dbReference type="Proteomes" id="UP000225722">
    <property type="component" value="Segment"/>
</dbReference>
<keyword evidence="2" id="KW-1185">Reference proteome</keyword>
<evidence type="ECO:0000313" key="1">
    <source>
        <dbReference type="EMBL" id="ALY07603.1"/>
    </source>
</evidence>